<dbReference type="Gene3D" id="1.10.10.10">
    <property type="entry name" value="Winged helix-like DNA-binding domain superfamily/Winged helix DNA-binding domain"/>
    <property type="match status" value="1"/>
</dbReference>
<keyword evidence="6" id="KW-1185">Reference proteome</keyword>
<evidence type="ECO:0000259" key="4">
    <source>
        <dbReference type="PROSITE" id="PS50995"/>
    </source>
</evidence>
<dbReference type="RefSeq" id="WP_068810714.1">
    <property type="nucleotide sequence ID" value="NZ_BMIY01000014.1"/>
</dbReference>
<dbReference type="PROSITE" id="PS50995">
    <property type="entry name" value="HTH_MARR_2"/>
    <property type="match status" value="1"/>
</dbReference>
<evidence type="ECO:0000313" key="5">
    <source>
        <dbReference type="EMBL" id="GFZ83349.1"/>
    </source>
</evidence>
<dbReference type="EMBL" id="BMIY01000014">
    <property type="protein sequence ID" value="GFZ83349.1"/>
    <property type="molecule type" value="Genomic_DNA"/>
</dbReference>
<dbReference type="PANTHER" id="PTHR42756:SF1">
    <property type="entry name" value="TRANSCRIPTIONAL REPRESSOR OF EMRAB OPERON"/>
    <property type="match status" value="1"/>
</dbReference>
<proteinExistence type="predicted"/>
<dbReference type="Proteomes" id="UP000627715">
    <property type="component" value="Unassembled WGS sequence"/>
</dbReference>
<dbReference type="InterPro" id="IPR000835">
    <property type="entry name" value="HTH_MarR-typ"/>
</dbReference>
<keyword evidence="3" id="KW-0804">Transcription</keyword>
<comment type="caution">
    <text evidence="5">The sequence shown here is derived from an EMBL/GenBank/DDBJ whole genome shotgun (WGS) entry which is preliminary data.</text>
</comment>
<keyword evidence="1" id="KW-0805">Transcription regulation</keyword>
<reference evidence="5" key="2">
    <citation type="submission" date="2020-09" db="EMBL/GenBank/DDBJ databases">
        <authorList>
            <person name="Sun Q."/>
            <person name="Zhou Y."/>
        </authorList>
    </citation>
    <scope>NUCLEOTIDE SEQUENCE</scope>
    <source>
        <strain evidence="5">CGMCC 1.15425</strain>
    </source>
</reference>
<dbReference type="OrthoDB" id="120080at2"/>
<organism evidence="5 6">
    <name type="scientific">Pseudohongiella nitratireducens</name>
    <dbReference type="NCBI Taxonomy" id="1768907"/>
    <lineage>
        <taxon>Bacteria</taxon>
        <taxon>Pseudomonadati</taxon>
        <taxon>Pseudomonadota</taxon>
        <taxon>Gammaproteobacteria</taxon>
        <taxon>Pseudomonadales</taxon>
        <taxon>Pseudohongiellaceae</taxon>
        <taxon>Pseudohongiella</taxon>
    </lineage>
</organism>
<gene>
    <name evidence="5" type="ORF">GCM10011403_28710</name>
</gene>
<dbReference type="SUPFAM" id="SSF46785">
    <property type="entry name" value="Winged helix' DNA-binding domain"/>
    <property type="match status" value="1"/>
</dbReference>
<dbReference type="GO" id="GO:0003700">
    <property type="term" value="F:DNA-binding transcription factor activity"/>
    <property type="evidence" value="ECO:0007669"/>
    <property type="project" value="InterPro"/>
</dbReference>
<dbReference type="InterPro" id="IPR036390">
    <property type="entry name" value="WH_DNA-bd_sf"/>
</dbReference>
<dbReference type="PANTHER" id="PTHR42756">
    <property type="entry name" value="TRANSCRIPTIONAL REGULATOR, MARR"/>
    <property type="match status" value="1"/>
</dbReference>
<reference evidence="5" key="1">
    <citation type="journal article" date="2014" name="Int. J. Syst. Evol. Microbiol.">
        <title>Complete genome sequence of Corynebacterium casei LMG S-19264T (=DSM 44701T), isolated from a smear-ripened cheese.</title>
        <authorList>
            <consortium name="US DOE Joint Genome Institute (JGI-PGF)"/>
            <person name="Walter F."/>
            <person name="Albersmeier A."/>
            <person name="Kalinowski J."/>
            <person name="Ruckert C."/>
        </authorList>
    </citation>
    <scope>NUCLEOTIDE SEQUENCE</scope>
    <source>
        <strain evidence="5">CGMCC 1.15425</strain>
    </source>
</reference>
<keyword evidence="2" id="KW-0238">DNA-binding</keyword>
<name>A0A916VJR9_9GAMM</name>
<dbReference type="SMART" id="SM00347">
    <property type="entry name" value="HTH_MARR"/>
    <property type="match status" value="1"/>
</dbReference>
<sequence length="144" mass="16451">MDKETLQEVYGNCACYRARAAARRVTRDYDEALKPLGLKITQFTVLASIKGLKPSSTSKLAKGLAMERTSLVRTLELMQNKGWVRLGPEGYRREQQMELTAEGEALLEQALPVWRDVQARFESRVGEARWQENKDWLLDVAFSD</sequence>
<accession>A0A916VJR9</accession>
<evidence type="ECO:0000313" key="6">
    <source>
        <dbReference type="Proteomes" id="UP000627715"/>
    </source>
</evidence>
<dbReference type="AlphaFoldDB" id="A0A916VJR9"/>
<evidence type="ECO:0000256" key="1">
    <source>
        <dbReference type="ARBA" id="ARBA00023015"/>
    </source>
</evidence>
<feature type="domain" description="HTH marR-type" evidence="4">
    <location>
        <begin position="1"/>
        <end position="144"/>
    </location>
</feature>
<protein>
    <recommendedName>
        <fullName evidence="4">HTH marR-type domain-containing protein</fullName>
    </recommendedName>
</protein>
<dbReference type="GO" id="GO:0003677">
    <property type="term" value="F:DNA binding"/>
    <property type="evidence" value="ECO:0007669"/>
    <property type="project" value="UniProtKB-KW"/>
</dbReference>
<evidence type="ECO:0000256" key="3">
    <source>
        <dbReference type="ARBA" id="ARBA00023163"/>
    </source>
</evidence>
<dbReference type="InterPro" id="IPR036388">
    <property type="entry name" value="WH-like_DNA-bd_sf"/>
</dbReference>
<evidence type="ECO:0000256" key="2">
    <source>
        <dbReference type="ARBA" id="ARBA00023125"/>
    </source>
</evidence>